<evidence type="ECO:0000313" key="6">
    <source>
        <dbReference type="Proteomes" id="UP000092445"/>
    </source>
</evidence>
<name>A0A1A9ZB62_GLOPL</name>
<dbReference type="VEuPathDB" id="VectorBase:GPAI009283"/>
<evidence type="ECO:0000256" key="2">
    <source>
        <dbReference type="ARBA" id="ARBA00023163"/>
    </source>
</evidence>
<dbReference type="PANTHER" id="PTHR23335">
    <property type="entry name" value="CALMODULIN-BINDING TRANSCRIPTION ACTIVATOR CAMTA"/>
    <property type="match status" value="1"/>
</dbReference>
<dbReference type="GO" id="GO:0003690">
    <property type="term" value="F:double-stranded DNA binding"/>
    <property type="evidence" value="ECO:0007669"/>
    <property type="project" value="TreeGrafter"/>
</dbReference>
<dbReference type="GO" id="GO:0005634">
    <property type="term" value="C:nucleus"/>
    <property type="evidence" value="ECO:0007669"/>
    <property type="project" value="UniProtKB-SubCell"/>
</dbReference>
<evidence type="ECO:0000256" key="3">
    <source>
        <dbReference type="ARBA" id="ARBA00023242"/>
    </source>
</evidence>
<reference evidence="5" key="2">
    <citation type="submission" date="2020-05" db="UniProtKB">
        <authorList>
            <consortium name="EnsemblMetazoa"/>
        </authorList>
    </citation>
    <scope>IDENTIFICATION</scope>
    <source>
        <strain evidence="5">IAEA</strain>
    </source>
</reference>
<dbReference type="SMART" id="SM01076">
    <property type="entry name" value="CG-1"/>
    <property type="match status" value="1"/>
</dbReference>
<keyword evidence="2" id="KW-0804">Transcription</keyword>
<evidence type="ECO:0000313" key="5">
    <source>
        <dbReference type="EnsemblMetazoa" id="GPAI009283-PA"/>
    </source>
</evidence>
<evidence type="ECO:0000259" key="4">
    <source>
        <dbReference type="PROSITE" id="PS51437"/>
    </source>
</evidence>
<keyword evidence="6" id="KW-1185">Reference proteome</keyword>
<reference evidence="6" key="1">
    <citation type="submission" date="2014-03" db="EMBL/GenBank/DDBJ databases">
        <authorList>
            <person name="Aksoy S."/>
            <person name="Warren W."/>
            <person name="Wilson R.K."/>
        </authorList>
    </citation>
    <scope>NUCLEOTIDE SEQUENCE [LARGE SCALE GENOMIC DNA]</scope>
    <source>
        <strain evidence="6">IAEA</strain>
    </source>
</reference>
<keyword evidence="3" id="KW-0539">Nucleus</keyword>
<protein>
    <recommendedName>
        <fullName evidence="4">CG-1 domain-containing protein</fullName>
    </recommendedName>
</protein>
<dbReference type="STRING" id="7398.A0A1A9ZB62"/>
<dbReference type="GO" id="GO:0003712">
    <property type="term" value="F:transcription coregulator activity"/>
    <property type="evidence" value="ECO:0007669"/>
    <property type="project" value="TreeGrafter"/>
</dbReference>
<evidence type="ECO:0000256" key="1">
    <source>
        <dbReference type="ARBA" id="ARBA00004123"/>
    </source>
</evidence>
<comment type="subcellular location">
    <subcellularLocation>
        <location evidence="1">Nucleus</location>
    </subcellularLocation>
</comment>
<accession>A0A1A9ZB62</accession>
<dbReference type="Proteomes" id="UP000092445">
    <property type="component" value="Unassembled WGS sequence"/>
</dbReference>
<dbReference type="PANTHER" id="PTHR23335:SF1">
    <property type="entry name" value="CALMODULIN-BINDING TRANSCRIPTION ACTIVATOR, ISOFORM F"/>
    <property type="match status" value="1"/>
</dbReference>
<sequence>MVIVIGRLANLEIAAILISFDKHNEWQSKEVKTRPKSGSLLLYSRKKVRYRRDGYCWKKRKDGKTTREDHMKLKVQGTENPDIVLVHYLNVPYPDDNKMAVIAPSISLWGDKKEWTKEELVSQLKPMLSTVTSDDESDSGNDIEISTAETVESIVCQLMEKQRLSRQAALVKQLDCGCGGSSCADGKTCSHPVIRKPSLVKSSTEKRITPAMSTDSCSYNTGSAPNVVIGPKVSTNYIRDGQSEGLPVKPPVWKVSNILIIINTITIIKCNSWLKNLPSNFK</sequence>
<proteinExistence type="predicted"/>
<dbReference type="PROSITE" id="PS51437">
    <property type="entry name" value="CG_1"/>
    <property type="match status" value="1"/>
</dbReference>
<feature type="domain" description="CG-1" evidence="4">
    <location>
        <begin position="1"/>
        <end position="124"/>
    </location>
</feature>
<dbReference type="Pfam" id="PF03859">
    <property type="entry name" value="CG-1"/>
    <property type="match status" value="1"/>
</dbReference>
<organism evidence="5 6">
    <name type="scientific">Glossina pallidipes</name>
    <name type="common">Tsetse fly</name>
    <dbReference type="NCBI Taxonomy" id="7398"/>
    <lineage>
        <taxon>Eukaryota</taxon>
        <taxon>Metazoa</taxon>
        <taxon>Ecdysozoa</taxon>
        <taxon>Arthropoda</taxon>
        <taxon>Hexapoda</taxon>
        <taxon>Insecta</taxon>
        <taxon>Pterygota</taxon>
        <taxon>Neoptera</taxon>
        <taxon>Endopterygota</taxon>
        <taxon>Diptera</taxon>
        <taxon>Brachycera</taxon>
        <taxon>Muscomorpha</taxon>
        <taxon>Hippoboscoidea</taxon>
        <taxon>Glossinidae</taxon>
        <taxon>Glossina</taxon>
    </lineage>
</organism>
<dbReference type="InterPro" id="IPR005559">
    <property type="entry name" value="CG-1_dom"/>
</dbReference>
<dbReference type="AlphaFoldDB" id="A0A1A9ZB62"/>
<dbReference type="GO" id="GO:0006357">
    <property type="term" value="P:regulation of transcription by RNA polymerase II"/>
    <property type="evidence" value="ECO:0007669"/>
    <property type="project" value="TreeGrafter"/>
</dbReference>
<dbReference type="EnsemblMetazoa" id="GPAI009283-RA">
    <property type="protein sequence ID" value="GPAI009283-PA"/>
    <property type="gene ID" value="GPAI009283"/>
</dbReference>